<dbReference type="EMBL" id="PGCJ01000024">
    <property type="protein sequence ID" value="PLW56146.1"/>
    <property type="molecule type" value="Genomic_DNA"/>
</dbReference>
<feature type="compositionally biased region" description="Polar residues" evidence="1">
    <location>
        <begin position="666"/>
        <end position="683"/>
    </location>
</feature>
<sequence>MDNFTYAFGSNQNHLFHDPQQTYIEPFNHHNHSHEYMFHQGYTNNQGGHNNGGQDHSTLSHLPYSNTSQCDSQAPVPPQQHSQLPREHYQTFVPVPSEPTNHPHQAAPPPGNESQLGFPRDNTSHYLNVPQLAAPPALSIQPLLNPRAEPPGRESQLAIPCNGASHHLNIPQLAAPPALSIQPLLNPLLPLSNPQVQTSQREPVITTGGNSNLTDNTVDRLHTNSESAPAKTALDHPAASNKCPATPPPPIVPPQSSKGSKIFRLSAEDMAVYKKLPTHQLCALQSTHIKNRKLHEEVKLAAEDLYLEYHQKILLLSLEYSRPATSIARHLGQGCMQRENKWNDFRVNDKAAQAELHRTDLDLAERNQTVAAGYRQATNSTTTATAAPPLSNTFSDPLSNLFPDAFLKEISDAMQIEGFLVLASQDHTSKYFWQGGSIIAKQYLWALMDAGDPIGGFHSFAAGTKGRVLPPRNGSENAVPSAGPADSSENTRPSGAAASSETSGASLRDACPSGAAASSKNACPSGAATASGPAASKSNRVTIRNVAAKTPRKPRQVPGAKLYKDVNKGKAAENWAYLSEVLGRMFLNAGGNSSGWPGKNTDAGLAEYKLKLVIKKNNLGLDSILRNQPIRAMEIEECWRVSRGLKMKLIKLEPIQEGSNDHDSENQGASQQGNQVGSASREANQVEEGAGENQ</sequence>
<feature type="region of interest" description="Disordered" evidence="1">
    <location>
        <begin position="468"/>
        <end position="557"/>
    </location>
</feature>
<name>A0A2N5W1M4_9BASI</name>
<keyword evidence="3" id="KW-1185">Reference proteome</keyword>
<protein>
    <submittedName>
        <fullName evidence="2">Uncharacterized protein</fullName>
    </submittedName>
</protein>
<reference evidence="2 3" key="1">
    <citation type="submission" date="2017-11" db="EMBL/GenBank/DDBJ databases">
        <title>De novo assembly and phasing of dikaryotic genomes from two isolates of Puccinia coronata f. sp. avenae, the causal agent of oat crown rust.</title>
        <authorList>
            <person name="Miller M.E."/>
            <person name="Zhang Y."/>
            <person name="Omidvar V."/>
            <person name="Sperschneider J."/>
            <person name="Schwessinger B."/>
            <person name="Raley C."/>
            <person name="Palmer J.M."/>
            <person name="Garnica D."/>
            <person name="Upadhyaya N."/>
            <person name="Rathjen J."/>
            <person name="Taylor J.M."/>
            <person name="Park R.F."/>
            <person name="Dodds P.N."/>
            <person name="Hirsch C.D."/>
            <person name="Kianian S.F."/>
            <person name="Figueroa M."/>
        </authorList>
    </citation>
    <scope>NUCLEOTIDE SEQUENCE [LARGE SCALE GENOMIC DNA]</scope>
    <source>
        <strain evidence="2">12NC29</strain>
    </source>
</reference>
<comment type="caution">
    <text evidence="2">The sequence shown here is derived from an EMBL/GenBank/DDBJ whole genome shotgun (WGS) entry which is preliminary data.</text>
</comment>
<dbReference type="Proteomes" id="UP000235388">
    <property type="component" value="Unassembled WGS sequence"/>
</dbReference>
<feature type="region of interest" description="Disordered" evidence="1">
    <location>
        <begin position="40"/>
        <end position="120"/>
    </location>
</feature>
<feature type="compositionally biased region" description="Low complexity" evidence="1">
    <location>
        <begin position="522"/>
        <end position="538"/>
    </location>
</feature>
<evidence type="ECO:0000313" key="3">
    <source>
        <dbReference type="Proteomes" id="UP000235388"/>
    </source>
</evidence>
<dbReference type="STRING" id="200324.A0A2N5W1M4"/>
<feature type="compositionally biased region" description="Low complexity" evidence="1">
    <location>
        <begin position="40"/>
        <end position="56"/>
    </location>
</feature>
<evidence type="ECO:0000313" key="2">
    <source>
        <dbReference type="EMBL" id="PLW56146.1"/>
    </source>
</evidence>
<feature type="region of interest" description="Disordered" evidence="1">
    <location>
        <begin position="235"/>
        <end position="256"/>
    </location>
</feature>
<dbReference type="OrthoDB" id="10436073at2759"/>
<feature type="compositionally biased region" description="Low complexity" evidence="1">
    <location>
        <begin position="494"/>
        <end position="506"/>
    </location>
</feature>
<dbReference type="AlphaFoldDB" id="A0A2N5W1M4"/>
<feature type="region of interest" description="Disordered" evidence="1">
    <location>
        <begin position="655"/>
        <end position="694"/>
    </location>
</feature>
<evidence type="ECO:0000256" key="1">
    <source>
        <dbReference type="SAM" id="MobiDB-lite"/>
    </source>
</evidence>
<organism evidence="2 3">
    <name type="scientific">Puccinia coronata f. sp. avenae</name>
    <dbReference type="NCBI Taxonomy" id="200324"/>
    <lineage>
        <taxon>Eukaryota</taxon>
        <taxon>Fungi</taxon>
        <taxon>Dikarya</taxon>
        <taxon>Basidiomycota</taxon>
        <taxon>Pucciniomycotina</taxon>
        <taxon>Pucciniomycetes</taxon>
        <taxon>Pucciniales</taxon>
        <taxon>Pucciniaceae</taxon>
        <taxon>Puccinia</taxon>
    </lineage>
</organism>
<proteinExistence type="predicted"/>
<gene>
    <name evidence="2" type="ORF">PCANC_04705</name>
</gene>
<accession>A0A2N5W1M4</accession>
<feature type="compositionally biased region" description="Polar residues" evidence="1">
    <location>
        <begin position="57"/>
        <end position="72"/>
    </location>
</feature>